<dbReference type="Gene3D" id="1.10.3210.10">
    <property type="entry name" value="Hypothetical protein af1432"/>
    <property type="match status" value="1"/>
</dbReference>
<dbReference type="InterPro" id="IPR011621">
    <property type="entry name" value="Metal-dep_PHydrolase_7TM_intra"/>
</dbReference>
<organism evidence="3 4">
    <name type="scientific">Fraserbacteria sp. (strain RBG_16_55_9)</name>
    <dbReference type="NCBI Taxonomy" id="1817864"/>
    <lineage>
        <taxon>Bacteria</taxon>
        <taxon>Candidatus Fraseribacteriota</taxon>
    </lineage>
</organism>
<evidence type="ECO:0000313" key="3">
    <source>
        <dbReference type="EMBL" id="OGF55832.1"/>
    </source>
</evidence>
<feature type="transmembrane region" description="Helical" evidence="1">
    <location>
        <begin position="209"/>
        <end position="229"/>
    </location>
</feature>
<evidence type="ECO:0000256" key="1">
    <source>
        <dbReference type="SAM" id="Phobius"/>
    </source>
</evidence>
<dbReference type="PANTHER" id="PTHR36442">
    <property type="entry name" value="CYCLIC-DI-AMP PHOSPHODIESTERASE PGPH"/>
    <property type="match status" value="1"/>
</dbReference>
<dbReference type="NCBIfam" id="TIGR00277">
    <property type="entry name" value="HDIG"/>
    <property type="match status" value="1"/>
</dbReference>
<dbReference type="PANTHER" id="PTHR36442:SF1">
    <property type="entry name" value="CYCLIC-DI-AMP PHOSPHODIESTERASE PGPH"/>
    <property type="match status" value="1"/>
</dbReference>
<feature type="transmembrane region" description="Helical" evidence="1">
    <location>
        <begin position="145"/>
        <end position="166"/>
    </location>
</feature>
<keyword evidence="1" id="KW-0812">Transmembrane</keyword>
<feature type="transmembrane region" description="Helical" evidence="1">
    <location>
        <begin position="115"/>
        <end position="138"/>
    </location>
</feature>
<keyword evidence="1" id="KW-1133">Transmembrane helix</keyword>
<feature type="transmembrane region" description="Helical" evidence="1">
    <location>
        <begin position="235"/>
        <end position="258"/>
    </location>
</feature>
<feature type="transmembrane region" description="Helical" evidence="1">
    <location>
        <begin position="21"/>
        <end position="41"/>
    </location>
</feature>
<reference evidence="3 4" key="1">
    <citation type="journal article" date="2016" name="Nat. Commun.">
        <title>Thousands of microbial genomes shed light on interconnected biogeochemical processes in an aquifer system.</title>
        <authorList>
            <person name="Anantharaman K."/>
            <person name="Brown C.T."/>
            <person name="Hug L.A."/>
            <person name="Sharon I."/>
            <person name="Castelle C.J."/>
            <person name="Probst A.J."/>
            <person name="Thomas B.C."/>
            <person name="Singh A."/>
            <person name="Wilkins M.J."/>
            <person name="Karaoz U."/>
            <person name="Brodie E.L."/>
            <person name="Williams K.H."/>
            <person name="Hubbard S.S."/>
            <person name="Banfield J.F."/>
        </authorList>
    </citation>
    <scope>NUCLEOTIDE SEQUENCE [LARGE SCALE GENOMIC DNA]</scope>
    <source>
        <strain evidence="4">RBG_16_55_9</strain>
    </source>
</reference>
<dbReference type="Pfam" id="PF01966">
    <property type="entry name" value="HD"/>
    <property type="match status" value="1"/>
</dbReference>
<gene>
    <name evidence="3" type="ORF">A2Z21_00495</name>
</gene>
<keyword evidence="1" id="KW-0472">Membrane</keyword>
<dbReference type="AlphaFoldDB" id="A0A1F5UXC7"/>
<dbReference type="Proteomes" id="UP000179157">
    <property type="component" value="Unassembled WGS sequence"/>
</dbReference>
<accession>A0A1F5UXC7</accession>
<feature type="domain" description="HD/PDEase" evidence="2">
    <location>
        <begin position="287"/>
        <end position="444"/>
    </location>
</feature>
<name>A0A1F5UXC7_FRAXR</name>
<comment type="caution">
    <text evidence="3">The sequence shown here is derived from an EMBL/GenBank/DDBJ whole genome shotgun (WGS) entry which is preliminary data.</text>
</comment>
<proteinExistence type="predicted"/>
<dbReference type="InterPro" id="IPR003607">
    <property type="entry name" value="HD/PDEase_dom"/>
</dbReference>
<dbReference type="SUPFAM" id="SSF109604">
    <property type="entry name" value="HD-domain/PDEase-like"/>
    <property type="match status" value="1"/>
</dbReference>
<feature type="transmembrane region" description="Helical" evidence="1">
    <location>
        <begin position="92"/>
        <end position="109"/>
    </location>
</feature>
<feature type="transmembrane region" description="Helical" evidence="1">
    <location>
        <begin position="61"/>
        <end position="80"/>
    </location>
</feature>
<dbReference type="CDD" id="cd00077">
    <property type="entry name" value="HDc"/>
    <property type="match status" value="1"/>
</dbReference>
<feature type="transmembrane region" description="Helical" evidence="1">
    <location>
        <begin position="178"/>
        <end position="197"/>
    </location>
</feature>
<evidence type="ECO:0000259" key="2">
    <source>
        <dbReference type="SMART" id="SM00471"/>
    </source>
</evidence>
<evidence type="ECO:0000313" key="4">
    <source>
        <dbReference type="Proteomes" id="UP000179157"/>
    </source>
</evidence>
<protein>
    <recommendedName>
        <fullName evidence="2">HD/PDEase domain-containing protein</fullName>
    </recommendedName>
</protein>
<dbReference type="SMART" id="SM00471">
    <property type="entry name" value="HDc"/>
    <property type="match status" value="1"/>
</dbReference>
<sequence>MRRWSNRKSELKSVLQRQVPRVRAWLYVIVAVLGLTGLSSFRVNLSGFPSWVNALNWDQLLGNTLVLVLLVILWAGYLHLRQPELMTKTRMRAFLVSLLIVVALLGRATDLLAPYLVPVQMGAYLVPIAFGVGLATIFTSAEVGLAMTVLLAFWVVSFWVGLGNLLNPDELGDPLHSPLAAMLAAFGSGAVAVFRCAHLRKFSDLPLTGLEIGIVGALLHGGIVLYSGGEALNGVALLWSGLNGLMSVLLMFGGLPLAEYITQKTSPLGMVELLNPSHPLLVLLREHAPGTYHHSFNVADLAENAAQAIEADPLLAKVGGYYHDIGKVKRPQFFAENQQNGHNPHDEISPNMSKVILTSHIKEGVELAREYGLRDDIVQFIRQHHGTSVIRYFYFKALREGKASAQSVDDYRYSAELPRTRETAIVMLADGVEAASRSAKDAAQLERIVSEAMSGPLKDEQLKESPLTLRDLEKIKQAFFETLRAMRHDRVSSYPKESELKSTPR</sequence>
<dbReference type="InterPro" id="IPR006674">
    <property type="entry name" value="HD_domain"/>
</dbReference>
<dbReference type="InterPro" id="IPR052722">
    <property type="entry name" value="PgpH_phosphodiesterase"/>
</dbReference>
<dbReference type="EMBL" id="MFGX01000047">
    <property type="protein sequence ID" value="OGF55832.1"/>
    <property type="molecule type" value="Genomic_DNA"/>
</dbReference>
<dbReference type="InterPro" id="IPR006675">
    <property type="entry name" value="HDIG_dom"/>
</dbReference>
<dbReference type="Pfam" id="PF07698">
    <property type="entry name" value="7TM-7TMR_HD"/>
    <property type="match status" value="1"/>
</dbReference>